<accession>A0A167CI69</accession>
<evidence type="ECO:0000313" key="2">
    <source>
        <dbReference type="EMBL" id="ANB11733.1"/>
    </source>
</evidence>
<keyword evidence="3" id="KW-1185">Reference proteome</keyword>
<feature type="compositionally biased region" description="Polar residues" evidence="1">
    <location>
        <begin position="80"/>
        <end position="99"/>
    </location>
</feature>
<feature type="region of interest" description="Disordered" evidence="1">
    <location>
        <begin position="1"/>
        <end position="154"/>
    </location>
</feature>
<sequence>MGLVNYSSDSESDDDSQSAKATTSVEIAKSPNESNGISSVLPGLKRPGPSTLNLHPTKKPNTTSSDKKKIFEVPRLPGETNVTTATPATSQSANGNSGLKSIASFLPAPKNRLKDKTKSSSNPDNSDKHDQTQTMASDYSVFKRTSGSRVLGGGIKNTFFDGEISMPSESPDLDIDEVPIKQQPEVTLKGNSLKLIPASVAARNAKYGKKPDVNTGLSSSTPTISSQDSKTKEESKPKSKPILPSLFSFHREEEQHVMTNVASSSEEYKPLMLEQPNETSNGPDPESISNSANSAGSSANVGTTLNQLAEDSGVGLGQINKLESRHGRTKRSEQQIQIVDFNVDEFYQENERLKASGALEDNSKNRVTAISGGKHQLTSLLRSAQKNRDGLEEQFARNKQTKNQAGKQYGFK</sequence>
<dbReference type="OrthoDB" id="4094452at2759"/>
<proteinExistence type="predicted"/>
<feature type="compositionally biased region" description="Polar residues" evidence="1">
    <location>
        <begin position="132"/>
        <end position="148"/>
    </location>
</feature>
<feature type="compositionally biased region" description="Low complexity" evidence="1">
    <location>
        <begin position="287"/>
        <end position="300"/>
    </location>
</feature>
<feature type="compositionally biased region" description="Polar residues" evidence="1">
    <location>
        <begin position="50"/>
        <end position="64"/>
    </location>
</feature>
<feature type="region of interest" description="Disordered" evidence="1">
    <location>
        <begin position="386"/>
        <end position="412"/>
    </location>
</feature>
<evidence type="ECO:0000256" key="1">
    <source>
        <dbReference type="SAM" id="MobiDB-lite"/>
    </source>
</evidence>
<gene>
    <name evidence="2" type="ORF">AWJ20_4555</name>
</gene>
<dbReference type="Proteomes" id="UP000189580">
    <property type="component" value="Chromosome c"/>
</dbReference>
<feature type="compositionally biased region" description="Basic and acidic residues" evidence="1">
    <location>
        <begin position="386"/>
        <end position="396"/>
    </location>
</feature>
<name>A0A167CI69_9ASCO</name>
<evidence type="ECO:0000313" key="3">
    <source>
        <dbReference type="Proteomes" id="UP000189580"/>
    </source>
</evidence>
<feature type="region of interest" description="Disordered" evidence="1">
    <location>
        <begin position="274"/>
        <end position="300"/>
    </location>
</feature>
<feature type="compositionally biased region" description="Polar residues" evidence="1">
    <location>
        <begin position="397"/>
        <end position="406"/>
    </location>
</feature>
<reference evidence="2 3" key="1">
    <citation type="submission" date="2016-02" db="EMBL/GenBank/DDBJ databases">
        <title>Complete genome sequence and transcriptome regulation of the pentose utilising yeast Sugiyamaella lignohabitans.</title>
        <authorList>
            <person name="Bellasio M."/>
            <person name="Peymann A."/>
            <person name="Valli M."/>
            <person name="Sipitzky M."/>
            <person name="Graf A."/>
            <person name="Sauer M."/>
            <person name="Marx H."/>
            <person name="Mattanovich D."/>
        </authorList>
    </citation>
    <scope>NUCLEOTIDE SEQUENCE [LARGE SCALE GENOMIC DNA]</scope>
    <source>
        <strain evidence="2 3">CBS 10342</strain>
    </source>
</reference>
<dbReference type="EMBL" id="CP014500">
    <property type="protein sequence ID" value="ANB11733.1"/>
    <property type="molecule type" value="Genomic_DNA"/>
</dbReference>
<protein>
    <submittedName>
        <fullName evidence="2">Uncharacterized protein</fullName>
    </submittedName>
</protein>
<dbReference type="GeneID" id="30036700"/>
<dbReference type="Pfam" id="PF10253">
    <property type="entry name" value="PRCC"/>
    <property type="match status" value="1"/>
</dbReference>
<dbReference type="PANTHER" id="PTHR13621:SF2">
    <property type="entry name" value="PROLINE-RICH PROTEIN PRCC"/>
    <property type="match status" value="1"/>
</dbReference>
<feature type="region of interest" description="Disordered" evidence="1">
    <location>
        <begin position="162"/>
        <end position="181"/>
    </location>
</feature>
<dbReference type="AlphaFoldDB" id="A0A167CI69"/>
<dbReference type="GO" id="GO:0005634">
    <property type="term" value="C:nucleus"/>
    <property type="evidence" value="ECO:0007669"/>
    <property type="project" value="TreeGrafter"/>
</dbReference>
<feature type="region of interest" description="Disordered" evidence="1">
    <location>
        <begin position="207"/>
        <end position="242"/>
    </location>
</feature>
<feature type="compositionally biased region" description="Polar residues" evidence="1">
    <location>
        <begin position="19"/>
        <end position="38"/>
    </location>
</feature>
<feature type="compositionally biased region" description="Low complexity" evidence="1">
    <location>
        <begin position="215"/>
        <end position="228"/>
    </location>
</feature>
<dbReference type="KEGG" id="slb:AWJ20_4555"/>
<dbReference type="RefSeq" id="XP_018734210.1">
    <property type="nucleotide sequence ID" value="XM_018881635.1"/>
</dbReference>
<dbReference type="InterPro" id="IPR018800">
    <property type="entry name" value="PRCC"/>
</dbReference>
<dbReference type="PANTHER" id="PTHR13621">
    <property type="entry name" value="PROLINE-RICH PROTEIN PRCC"/>
    <property type="match status" value="1"/>
</dbReference>
<organism evidence="2 3">
    <name type="scientific">Sugiyamaella lignohabitans</name>
    <dbReference type="NCBI Taxonomy" id="796027"/>
    <lineage>
        <taxon>Eukaryota</taxon>
        <taxon>Fungi</taxon>
        <taxon>Dikarya</taxon>
        <taxon>Ascomycota</taxon>
        <taxon>Saccharomycotina</taxon>
        <taxon>Dipodascomycetes</taxon>
        <taxon>Dipodascales</taxon>
        <taxon>Trichomonascaceae</taxon>
        <taxon>Sugiyamaella</taxon>
    </lineage>
</organism>